<dbReference type="InterPro" id="IPR037401">
    <property type="entry name" value="SnoaL-like"/>
</dbReference>
<feature type="domain" description="SnoaL-like" evidence="1">
    <location>
        <begin position="14"/>
        <end position="110"/>
    </location>
</feature>
<keyword evidence="3" id="KW-1185">Reference proteome</keyword>
<gene>
    <name evidence="2" type="ORF">GRI99_10370</name>
</gene>
<dbReference type="AlphaFoldDB" id="A0A844YWU5"/>
<dbReference type="Pfam" id="PF12680">
    <property type="entry name" value="SnoaL_2"/>
    <property type="match status" value="1"/>
</dbReference>
<evidence type="ECO:0000313" key="2">
    <source>
        <dbReference type="EMBL" id="MXO72039.1"/>
    </source>
</evidence>
<dbReference type="OrthoDB" id="7425019at2"/>
<sequence>MFGRHRSPKDVALAFVAACNARDIAGVKALLDPAMVFSDSRGERLEGAAAVLEAVARVNAVAPDLRVEIDQAVQRGELVLLSGRSLSANPALTVATQWSARVRKGLLVEWQAFGRPADGSLVGLLRALGHNGEGK</sequence>
<dbReference type="Proteomes" id="UP000466966">
    <property type="component" value="Unassembled WGS sequence"/>
</dbReference>
<dbReference type="InterPro" id="IPR032710">
    <property type="entry name" value="NTF2-like_dom_sf"/>
</dbReference>
<evidence type="ECO:0000259" key="1">
    <source>
        <dbReference type="Pfam" id="PF12680"/>
    </source>
</evidence>
<comment type="caution">
    <text evidence="2">The sequence shown here is derived from an EMBL/GenBank/DDBJ whole genome shotgun (WGS) entry which is preliminary data.</text>
</comment>
<dbReference type="SUPFAM" id="SSF54427">
    <property type="entry name" value="NTF2-like"/>
    <property type="match status" value="1"/>
</dbReference>
<name>A0A844YWU5_9SPHN</name>
<reference evidence="2 3" key="1">
    <citation type="submission" date="2019-12" db="EMBL/GenBank/DDBJ databases">
        <title>Genomic-based taxomic classification of the family Erythrobacteraceae.</title>
        <authorList>
            <person name="Xu L."/>
        </authorList>
    </citation>
    <scope>NUCLEOTIDE SEQUENCE [LARGE SCALE GENOMIC DNA]</scope>
    <source>
        <strain evidence="2 3">M0322</strain>
    </source>
</reference>
<accession>A0A844YWU5</accession>
<protein>
    <recommendedName>
        <fullName evidence="1">SnoaL-like domain-containing protein</fullName>
    </recommendedName>
</protein>
<dbReference type="Gene3D" id="3.10.450.50">
    <property type="match status" value="1"/>
</dbReference>
<dbReference type="EMBL" id="WTYV01000003">
    <property type="protein sequence ID" value="MXO72039.1"/>
    <property type="molecule type" value="Genomic_DNA"/>
</dbReference>
<organism evidence="2 3">
    <name type="scientific">Alteraurantiacibacter buctensis</name>
    <dbReference type="NCBI Taxonomy" id="1503981"/>
    <lineage>
        <taxon>Bacteria</taxon>
        <taxon>Pseudomonadati</taxon>
        <taxon>Pseudomonadota</taxon>
        <taxon>Alphaproteobacteria</taxon>
        <taxon>Sphingomonadales</taxon>
        <taxon>Erythrobacteraceae</taxon>
        <taxon>Alteraurantiacibacter</taxon>
    </lineage>
</organism>
<dbReference type="RefSeq" id="WP_160771959.1">
    <property type="nucleotide sequence ID" value="NZ_WTYV01000003.1"/>
</dbReference>
<proteinExistence type="predicted"/>
<evidence type="ECO:0000313" key="3">
    <source>
        <dbReference type="Proteomes" id="UP000466966"/>
    </source>
</evidence>